<sequence>MWRGRIEDGHRNSLNWTARGRLDYLLLYRSGNNGIPIMKWISLGSQWTSMHPSRDPTPSDARILYRFPTPPTFIIRALPYSFTCSEIASPRVTLRYIRKMIGAKFKEPDALLF</sequence>
<gene>
    <name evidence="1" type="ORF">LPLAT_LOCUS10363</name>
</gene>
<proteinExistence type="predicted"/>
<protein>
    <submittedName>
        <fullName evidence="1">Uncharacterized protein</fullName>
    </submittedName>
</protein>
<dbReference type="EMBL" id="OZ034828">
    <property type="protein sequence ID" value="CAL1684816.1"/>
    <property type="molecule type" value="Genomic_DNA"/>
</dbReference>
<evidence type="ECO:0000313" key="2">
    <source>
        <dbReference type="Proteomes" id="UP001497644"/>
    </source>
</evidence>
<evidence type="ECO:0000313" key="1">
    <source>
        <dbReference type="EMBL" id="CAL1684816.1"/>
    </source>
</evidence>
<name>A0AAV2NWF6_9HYME</name>
<dbReference type="Proteomes" id="UP001497644">
    <property type="component" value="Chromosome 5"/>
</dbReference>
<dbReference type="AlphaFoldDB" id="A0AAV2NWF6"/>
<accession>A0AAV2NWF6</accession>
<keyword evidence="2" id="KW-1185">Reference proteome</keyword>
<reference evidence="1" key="1">
    <citation type="submission" date="2024-04" db="EMBL/GenBank/DDBJ databases">
        <authorList>
            <consortium name="Molecular Ecology Group"/>
        </authorList>
    </citation>
    <scope>NUCLEOTIDE SEQUENCE</scope>
</reference>
<organism evidence="1 2">
    <name type="scientific">Lasius platythorax</name>
    <dbReference type="NCBI Taxonomy" id="488582"/>
    <lineage>
        <taxon>Eukaryota</taxon>
        <taxon>Metazoa</taxon>
        <taxon>Ecdysozoa</taxon>
        <taxon>Arthropoda</taxon>
        <taxon>Hexapoda</taxon>
        <taxon>Insecta</taxon>
        <taxon>Pterygota</taxon>
        <taxon>Neoptera</taxon>
        <taxon>Endopterygota</taxon>
        <taxon>Hymenoptera</taxon>
        <taxon>Apocrita</taxon>
        <taxon>Aculeata</taxon>
        <taxon>Formicoidea</taxon>
        <taxon>Formicidae</taxon>
        <taxon>Formicinae</taxon>
        <taxon>Lasius</taxon>
        <taxon>Lasius</taxon>
    </lineage>
</organism>